<comment type="caution">
    <text evidence="1">The sequence shown here is derived from an EMBL/GenBank/DDBJ whole genome shotgun (WGS) entry which is preliminary data.</text>
</comment>
<evidence type="ECO:0000313" key="2">
    <source>
        <dbReference type="Proteomes" id="UP000604825"/>
    </source>
</evidence>
<dbReference type="Proteomes" id="UP000604825">
    <property type="component" value="Unassembled WGS sequence"/>
</dbReference>
<protein>
    <recommendedName>
        <fullName evidence="3">F-box associated domain-containing protein</fullName>
    </recommendedName>
</protein>
<accession>A0A811NEC2</accession>
<dbReference type="EMBL" id="CAJGYO010000003">
    <property type="protein sequence ID" value="CAD6220687.1"/>
    <property type="molecule type" value="Genomic_DNA"/>
</dbReference>
<dbReference type="InterPro" id="IPR017451">
    <property type="entry name" value="F-box-assoc_interact_dom"/>
</dbReference>
<dbReference type="OrthoDB" id="5319261at2759"/>
<gene>
    <name evidence="1" type="ORF">NCGR_LOCUS14129</name>
</gene>
<dbReference type="NCBIfam" id="TIGR01640">
    <property type="entry name" value="F_box_assoc_1"/>
    <property type="match status" value="1"/>
</dbReference>
<keyword evidence="2" id="KW-1185">Reference proteome</keyword>
<organism evidence="1 2">
    <name type="scientific">Miscanthus lutarioriparius</name>
    <dbReference type="NCBI Taxonomy" id="422564"/>
    <lineage>
        <taxon>Eukaryota</taxon>
        <taxon>Viridiplantae</taxon>
        <taxon>Streptophyta</taxon>
        <taxon>Embryophyta</taxon>
        <taxon>Tracheophyta</taxon>
        <taxon>Spermatophyta</taxon>
        <taxon>Magnoliopsida</taxon>
        <taxon>Liliopsida</taxon>
        <taxon>Poales</taxon>
        <taxon>Poaceae</taxon>
        <taxon>PACMAD clade</taxon>
        <taxon>Panicoideae</taxon>
        <taxon>Andropogonodae</taxon>
        <taxon>Andropogoneae</taxon>
        <taxon>Saccharinae</taxon>
        <taxon>Miscanthus</taxon>
    </lineage>
</organism>
<proteinExistence type="predicted"/>
<sequence length="228" mass="25640">MASSSEMRSGLDSLKKVPKKYGDRVVSMAKDLVHVSNIGSFNSRLLNPATGTMYYFSDRKGQGASYLFGQSASKGEHKVLGRRVNREDMIITFDLETEEWGTILGLNISFLGNAFQVLPGWLTLSDLNGSLAVVCLYGLVPSMDIWISIDIAKGDWVKRYSITFEQYDMLSYVHPLLVLDDQRVVIYIEDKELLQIYNPRTNTFTNVVELEHCSSISLYTGNLLSLKC</sequence>
<evidence type="ECO:0008006" key="3">
    <source>
        <dbReference type="Google" id="ProtNLM"/>
    </source>
</evidence>
<name>A0A811NEC2_9POAL</name>
<reference evidence="1" key="1">
    <citation type="submission" date="2020-10" db="EMBL/GenBank/DDBJ databases">
        <authorList>
            <person name="Han B."/>
            <person name="Lu T."/>
            <person name="Zhao Q."/>
            <person name="Huang X."/>
            <person name="Zhao Y."/>
        </authorList>
    </citation>
    <scope>NUCLEOTIDE SEQUENCE</scope>
</reference>
<evidence type="ECO:0000313" key="1">
    <source>
        <dbReference type="EMBL" id="CAD6220687.1"/>
    </source>
</evidence>
<dbReference type="AlphaFoldDB" id="A0A811NEC2"/>